<dbReference type="STRING" id="449.LHA_1072"/>
<protein>
    <submittedName>
        <fullName evidence="2">Transposase</fullName>
    </submittedName>
</protein>
<evidence type="ECO:0000313" key="2">
    <source>
        <dbReference type="EMBL" id="CEK10131.1"/>
    </source>
</evidence>
<organism evidence="2 3">
    <name type="scientific">Legionella hackeliae</name>
    <dbReference type="NCBI Taxonomy" id="449"/>
    <lineage>
        <taxon>Bacteria</taxon>
        <taxon>Pseudomonadati</taxon>
        <taxon>Pseudomonadota</taxon>
        <taxon>Gammaproteobacteria</taxon>
        <taxon>Legionellales</taxon>
        <taxon>Legionellaceae</taxon>
        <taxon>Legionella</taxon>
    </lineage>
</organism>
<dbReference type="SUPFAM" id="SSF47413">
    <property type="entry name" value="lambda repressor-like DNA-binding domains"/>
    <property type="match status" value="1"/>
</dbReference>
<dbReference type="PROSITE" id="PS50943">
    <property type="entry name" value="HTH_CROC1"/>
    <property type="match status" value="1"/>
</dbReference>
<dbReference type="GO" id="GO:0003677">
    <property type="term" value="F:DNA binding"/>
    <property type="evidence" value="ECO:0007669"/>
    <property type="project" value="InterPro"/>
</dbReference>
<keyword evidence="3" id="KW-1185">Reference proteome</keyword>
<sequence>MKIDKNIIKQLRLKQGFTQEQLAHYCGCNQRTIMRVEKDGTCSQETLNALAAVFGVKTWVLIGKKSIQRFPQNVNGEEQYLIRLYSGKMIIETFINSIAYKIDYEIPKNTNDAEFVANAIQEIKDWGELWSDFDIGEQIKASTRLTELISEIEEKGFVLFGLRTKERLNIFSQEIEGSICNLFICYQDNDNIVILNSENLDHKMCF</sequence>
<proteinExistence type="predicted"/>
<dbReference type="KEGG" id="lha:LHA_1072"/>
<dbReference type="InterPro" id="IPR001387">
    <property type="entry name" value="Cro/C1-type_HTH"/>
</dbReference>
<reference evidence="3" key="1">
    <citation type="submission" date="2014-09" db="EMBL/GenBank/DDBJ databases">
        <authorList>
            <person name="Gomez-Valero L."/>
        </authorList>
    </citation>
    <scope>NUCLEOTIDE SEQUENCE [LARGE SCALE GENOMIC DNA]</scope>
    <source>
        <strain evidence="3">ATCC35250</strain>
    </source>
</reference>
<name>A0A0A8URM9_LEGHA</name>
<dbReference type="CDD" id="cd00093">
    <property type="entry name" value="HTH_XRE"/>
    <property type="match status" value="1"/>
</dbReference>
<dbReference type="EMBL" id="LN681225">
    <property type="protein sequence ID" value="CEK10131.1"/>
    <property type="molecule type" value="Genomic_DNA"/>
</dbReference>
<dbReference type="HOGENOM" id="CLU_1353231_0_0_6"/>
<dbReference type="AlphaFoldDB" id="A0A0A8URM9"/>
<dbReference type="RefSeq" id="WP_045105550.1">
    <property type="nucleotide sequence ID" value="NZ_LN681225.1"/>
</dbReference>
<dbReference type="Pfam" id="PF01381">
    <property type="entry name" value="HTH_3"/>
    <property type="match status" value="1"/>
</dbReference>
<dbReference type="Proteomes" id="UP000032803">
    <property type="component" value="Chromosome I"/>
</dbReference>
<dbReference type="InterPro" id="IPR010982">
    <property type="entry name" value="Lambda_DNA-bd_dom_sf"/>
</dbReference>
<dbReference type="SMART" id="SM00530">
    <property type="entry name" value="HTH_XRE"/>
    <property type="match status" value="1"/>
</dbReference>
<dbReference type="OrthoDB" id="21915at2"/>
<gene>
    <name evidence="2" type="ORF">LHA_1072</name>
</gene>
<accession>A0A0A8URM9</accession>
<dbReference type="Gene3D" id="1.10.260.40">
    <property type="entry name" value="lambda repressor-like DNA-binding domains"/>
    <property type="match status" value="1"/>
</dbReference>
<evidence type="ECO:0000313" key="3">
    <source>
        <dbReference type="Proteomes" id="UP000032803"/>
    </source>
</evidence>
<evidence type="ECO:0000259" key="1">
    <source>
        <dbReference type="PROSITE" id="PS50943"/>
    </source>
</evidence>
<dbReference type="PATRIC" id="fig|449.7.peg.582"/>
<feature type="domain" description="HTH cro/C1-type" evidence="1">
    <location>
        <begin position="8"/>
        <end position="62"/>
    </location>
</feature>